<feature type="chain" id="PRO_5011544706" evidence="3">
    <location>
        <begin position="21"/>
        <end position="803"/>
    </location>
</feature>
<evidence type="ECO:0000313" key="5">
    <source>
        <dbReference type="EMBL" id="SFS99092.1"/>
    </source>
</evidence>
<dbReference type="Gene3D" id="3.40.50.1820">
    <property type="entry name" value="alpha/beta hydrolase"/>
    <property type="match status" value="1"/>
</dbReference>
<keyword evidence="2" id="KW-0720">Serine protease</keyword>
<dbReference type="AlphaFoldDB" id="A0A1I6UCD1"/>
<dbReference type="SUPFAM" id="SSF53474">
    <property type="entry name" value="alpha/beta-Hydrolases"/>
    <property type="match status" value="1"/>
</dbReference>
<dbReference type="Pfam" id="PF00326">
    <property type="entry name" value="Peptidase_S9"/>
    <property type="match status" value="1"/>
</dbReference>
<dbReference type="GO" id="GO:0004177">
    <property type="term" value="F:aminopeptidase activity"/>
    <property type="evidence" value="ECO:0007669"/>
    <property type="project" value="UniProtKB-KW"/>
</dbReference>
<dbReference type="PANTHER" id="PTHR42776">
    <property type="entry name" value="SERINE PEPTIDASE S9 FAMILY MEMBER"/>
    <property type="match status" value="1"/>
</dbReference>
<evidence type="ECO:0000313" key="6">
    <source>
        <dbReference type="Proteomes" id="UP000198785"/>
    </source>
</evidence>
<evidence type="ECO:0000256" key="3">
    <source>
        <dbReference type="SAM" id="SignalP"/>
    </source>
</evidence>
<gene>
    <name evidence="5" type="ORF">SAMN05660206_108126</name>
</gene>
<keyword evidence="5" id="KW-0031">Aminopeptidase</keyword>
<dbReference type="STRING" id="683125.SAMN05660206_108126"/>
<proteinExistence type="predicted"/>
<dbReference type="InterPro" id="IPR011659">
    <property type="entry name" value="WD40"/>
</dbReference>
<dbReference type="Gene3D" id="2.120.10.30">
    <property type="entry name" value="TolB, C-terminal domain"/>
    <property type="match status" value="1"/>
</dbReference>
<dbReference type="SUPFAM" id="SSF82171">
    <property type="entry name" value="DPP6 N-terminal domain-like"/>
    <property type="match status" value="1"/>
</dbReference>
<dbReference type="Pfam" id="PF07676">
    <property type="entry name" value="PD40"/>
    <property type="match status" value="1"/>
</dbReference>
<organism evidence="5 6">
    <name type="scientific">Sphingobacterium wenxiniae</name>
    <dbReference type="NCBI Taxonomy" id="683125"/>
    <lineage>
        <taxon>Bacteria</taxon>
        <taxon>Pseudomonadati</taxon>
        <taxon>Bacteroidota</taxon>
        <taxon>Sphingobacteriia</taxon>
        <taxon>Sphingobacteriales</taxon>
        <taxon>Sphingobacteriaceae</taxon>
        <taxon>Sphingobacterium</taxon>
    </lineage>
</organism>
<dbReference type="EMBL" id="FOZZ01000008">
    <property type="protein sequence ID" value="SFS99092.1"/>
    <property type="molecule type" value="Genomic_DNA"/>
</dbReference>
<dbReference type="Proteomes" id="UP000198785">
    <property type="component" value="Unassembled WGS sequence"/>
</dbReference>
<protein>
    <submittedName>
        <fullName evidence="5">Dipeptidyl aminopeptidase/acylaminoacyl peptidase</fullName>
    </submittedName>
</protein>
<dbReference type="InterPro" id="IPR011042">
    <property type="entry name" value="6-blade_b-propeller_TolB-like"/>
</dbReference>
<dbReference type="GO" id="GO:0006508">
    <property type="term" value="P:proteolysis"/>
    <property type="evidence" value="ECO:0007669"/>
    <property type="project" value="InterPro"/>
</dbReference>
<name>A0A1I6UCD1_9SPHI</name>
<dbReference type="ESTHER" id="9sphi-a0a1i6ucd1">
    <property type="family name" value="Glutamyl_Peptidase_S9"/>
</dbReference>
<dbReference type="PANTHER" id="PTHR42776:SF28">
    <property type="entry name" value="GLUTAMYL ENDOPEPTIDASE, CHLOROPLASTIC-RELATED"/>
    <property type="match status" value="1"/>
</dbReference>
<reference evidence="5 6" key="1">
    <citation type="submission" date="2016-10" db="EMBL/GenBank/DDBJ databases">
        <authorList>
            <person name="de Groot N.N."/>
        </authorList>
    </citation>
    <scope>NUCLEOTIDE SEQUENCE [LARGE SCALE GENOMIC DNA]</scope>
    <source>
        <strain evidence="5 6">DSM 22789</strain>
    </source>
</reference>
<feature type="domain" description="Peptidase S9 prolyl oligopeptidase catalytic" evidence="4">
    <location>
        <begin position="647"/>
        <end position="802"/>
    </location>
</feature>
<evidence type="ECO:0000256" key="1">
    <source>
        <dbReference type="ARBA" id="ARBA00022801"/>
    </source>
</evidence>
<accession>A0A1I6UCD1</accession>
<keyword evidence="1" id="KW-0378">Hydrolase</keyword>
<dbReference type="RefSeq" id="WP_093366347.1">
    <property type="nucleotide sequence ID" value="NZ_FOZZ01000008.1"/>
</dbReference>
<dbReference type="OrthoDB" id="6388416at2"/>
<keyword evidence="6" id="KW-1185">Reference proteome</keyword>
<evidence type="ECO:0000259" key="4">
    <source>
        <dbReference type="Pfam" id="PF00326"/>
    </source>
</evidence>
<keyword evidence="5" id="KW-0645">Protease</keyword>
<keyword evidence="3" id="KW-0732">Signal</keyword>
<dbReference type="InterPro" id="IPR029058">
    <property type="entry name" value="AB_hydrolase_fold"/>
</dbReference>
<feature type="signal peptide" evidence="3">
    <location>
        <begin position="1"/>
        <end position="20"/>
    </location>
</feature>
<dbReference type="InterPro" id="IPR001375">
    <property type="entry name" value="Peptidase_S9_cat"/>
</dbReference>
<sequence length="803" mass="90557">MKLIFNLLLVSLLGMGTMYAQENVTYQRPSPEILSLADYQRPPSVMLNQDKSWMVLSYRSTYKSLDELNQEEVRLAGLRINPVTNISSTTTYVNNIKLKKLGSDEEIQVSGLPQQVRISNTSFSPDGSLLAFTHTTGTGVELWVVELATAQARKLSEADLNANMGMPYSWYKDGSKLLVNKLPTDRAKLIDSSKDLPTGPIVSTSGGQVSQLRTYQDLLKNPQDEANFETLAQSELYTVDLNGKQEKFLDKAIYGMQAFSPDGQYLMVTTIKKPFSYVVPLYSFPQETAVYDLQGNLVKVVNEVPLNEIQPKGFSSTRKGKRGMYWRGDKAASVYYVEALDEGDASKKVEYRDELFSWDAPFDGQPVSLTKVADRFSRVIWGDQTHALVYTMWYDTRNEKIFALNPQTKESKLISERNSQDVYSHPGSVYTERNAYGNYVMYVDKGKSYWVSQGYTKEGQFPYVEEMDLGTLSKKRLYTVNNPGKKESIVSLVDVKKGDLLVSVESQTEYPNFYMKNFKNNKAKALTNFANPFKGLEGVHKEVIHYKRADGVDLSGTLYLPAGYDKTAKTEKLPLLIWAYPTEYKDRATAGQSTANPNEFTFPYYGSFVYWAAKGYAVLDDAAFPIIGEGDEEPNDTFIEQLVANGAAAIDAVDKLGYIDRSRVGVGGHSYGAFMTANLLTHSDLFAVGIARSGAYNRTLTPFGFQMEQRNYWDNPDLYNRMSPFMNAHKMKTPMLLIHGDADNNPGTFTLQTERYFQALKNLGAPVRMVLLPFESHGYAAEESIMHTLWEQDQFLEKYLKNK</sequence>
<dbReference type="GO" id="GO:0004252">
    <property type="term" value="F:serine-type endopeptidase activity"/>
    <property type="evidence" value="ECO:0007669"/>
    <property type="project" value="TreeGrafter"/>
</dbReference>
<evidence type="ECO:0000256" key="2">
    <source>
        <dbReference type="ARBA" id="ARBA00022825"/>
    </source>
</evidence>